<organism evidence="1 2">
    <name type="scientific">Oryzomonas japonica</name>
    <dbReference type="NCBI Taxonomy" id="2603858"/>
    <lineage>
        <taxon>Bacteria</taxon>
        <taxon>Pseudomonadati</taxon>
        <taxon>Thermodesulfobacteriota</taxon>
        <taxon>Desulfuromonadia</taxon>
        <taxon>Geobacterales</taxon>
        <taxon>Geobacteraceae</taxon>
        <taxon>Oryzomonas</taxon>
    </lineage>
</organism>
<protein>
    <submittedName>
        <fullName evidence="1">Uncharacterized protein</fullName>
    </submittedName>
</protein>
<gene>
    <name evidence="1" type="ORF">F6V25_09960</name>
</gene>
<dbReference type="RefSeq" id="WP_151128431.1">
    <property type="nucleotide sequence ID" value="NZ_VZQZ01000005.1"/>
</dbReference>
<proteinExistence type="predicted"/>
<comment type="caution">
    <text evidence="1">The sequence shown here is derived from an EMBL/GenBank/DDBJ whole genome shotgun (WGS) entry which is preliminary data.</text>
</comment>
<name>A0A7J4ZR68_9BACT</name>
<keyword evidence="2" id="KW-1185">Reference proteome</keyword>
<reference evidence="1 2" key="1">
    <citation type="submission" date="2019-09" db="EMBL/GenBank/DDBJ databases">
        <title>Geobacter sp. Red96, a novel strain isolated from paddy soil.</title>
        <authorList>
            <person name="Xu Z."/>
            <person name="Masuda Y."/>
            <person name="Itoh H."/>
            <person name="Senoo K."/>
        </authorList>
    </citation>
    <scope>NUCLEOTIDE SEQUENCE [LARGE SCALE GENOMIC DNA]</scope>
    <source>
        <strain evidence="1 2">Red96</strain>
    </source>
</reference>
<evidence type="ECO:0000313" key="1">
    <source>
        <dbReference type="EMBL" id="KAB0665397.1"/>
    </source>
</evidence>
<dbReference type="EMBL" id="VZQZ01000005">
    <property type="protein sequence ID" value="KAB0665397.1"/>
    <property type="molecule type" value="Genomic_DNA"/>
</dbReference>
<sequence>MNDQEAWDRGVRLMEKIHDRLPHDPRQQLEAVLTGYRRRKEEMLALTVAGGSTGICRACGGQCCLNGKYRFSGLDLLAVLAQKTPLPAPDFTQKPLCPYGDAGGCRMPAPVRPLDCVLFICEAIADRLEEPTTHTLARLEQELRQSVKRAETLLGRRLGQPLLLLAEHPDGTDVARRDVTN</sequence>
<evidence type="ECO:0000313" key="2">
    <source>
        <dbReference type="Proteomes" id="UP000420562"/>
    </source>
</evidence>
<dbReference type="AlphaFoldDB" id="A0A7J4ZR68"/>
<dbReference type="Proteomes" id="UP000420562">
    <property type="component" value="Unassembled WGS sequence"/>
</dbReference>
<accession>A0A7J4ZR68</accession>